<keyword evidence="2" id="KW-0808">Transferase</keyword>
<dbReference type="EC" id="2.8.1.7" evidence="2"/>
<accession>A0A3B1AM20</accession>
<evidence type="ECO:0000259" key="1">
    <source>
        <dbReference type="Pfam" id="PF00266"/>
    </source>
</evidence>
<dbReference type="InterPro" id="IPR015421">
    <property type="entry name" value="PyrdxlP-dep_Trfase_major"/>
</dbReference>
<dbReference type="PANTHER" id="PTHR43586">
    <property type="entry name" value="CYSTEINE DESULFURASE"/>
    <property type="match status" value="1"/>
</dbReference>
<dbReference type="Gene3D" id="3.90.1150.10">
    <property type="entry name" value="Aspartate Aminotransferase, domain 1"/>
    <property type="match status" value="1"/>
</dbReference>
<dbReference type="GO" id="GO:0031071">
    <property type="term" value="F:cysteine desulfurase activity"/>
    <property type="evidence" value="ECO:0007669"/>
    <property type="project" value="UniProtKB-EC"/>
</dbReference>
<gene>
    <name evidence="2" type="ORF">MNBD_GAMMA19-252</name>
</gene>
<name>A0A3B1AM20_9ZZZZ</name>
<dbReference type="InterPro" id="IPR015424">
    <property type="entry name" value="PyrdxlP-dep_Trfase"/>
</dbReference>
<dbReference type="Pfam" id="PF00266">
    <property type="entry name" value="Aminotran_5"/>
    <property type="match status" value="1"/>
</dbReference>
<evidence type="ECO:0000313" key="2">
    <source>
        <dbReference type="EMBL" id="VAW99359.1"/>
    </source>
</evidence>
<dbReference type="InterPro" id="IPR015422">
    <property type="entry name" value="PyrdxlP-dep_Trfase_small"/>
</dbReference>
<dbReference type="EMBL" id="UOFV01000172">
    <property type="protein sequence ID" value="VAW99359.1"/>
    <property type="molecule type" value="Genomic_DNA"/>
</dbReference>
<dbReference type="AlphaFoldDB" id="A0A3B1AM20"/>
<protein>
    <submittedName>
        <fullName evidence="2">Cysteine desulfurase</fullName>
        <ecNumber evidence="2">2.8.1.7</ecNumber>
    </submittedName>
</protein>
<proteinExistence type="predicted"/>
<sequence length="386" mass="42933">MGNMSSAHTSSEINLQQEFSLLDSIHYLNHAAVSPWPIRTADAVTAFSHENATQGSKHYLQWVNTEATLRTQLQQLINAKSVNEIALLKNTSEALSVVAFGLPWQAGDNIVSIKGEFPSNRVVWQALKPKGVELRLASIDGTNPEQDLFALVDKHTRLIAVSSVQYAAGFQLDLARIGEFCKKNNILFCVDAIQTIGALQFDVQAIQADFVMADGHKWMLGPEGLAVFYCREELLEKLTLHQYGWHMTDAFTNFDNDEWQPVGTARRFECGSPNMLGIHALSASLSVLLAFGMDNVEARILDNTRYLFEQINNAEQLILLSNTTEGRYSGIVTFRHRTVDNEALFSQLTENGVMCAQRGGGVRFSPHFYTPKEKILHALTVATQVS</sequence>
<dbReference type="InterPro" id="IPR000192">
    <property type="entry name" value="Aminotrans_V_dom"/>
</dbReference>
<dbReference type="Gene3D" id="3.40.640.10">
    <property type="entry name" value="Type I PLP-dependent aspartate aminotransferase-like (Major domain)"/>
    <property type="match status" value="1"/>
</dbReference>
<feature type="domain" description="Aminotransferase class V" evidence="1">
    <location>
        <begin position="27"/>
        <end position="357"/>
    </location>
</feature>
<organism evidence="2">
    <name type="scientific">hydrothermal vent metagenome</name>
    <dbReference type="NCBI Taxonomy" id="652676"/>
    <lineage>
        <taxon>unclassified sequences</taxon>
        <taxon>metagenomes</taxon>
        <taxon>ecological metagenomes</taxon>
    </lineage>
</organism>
<dbReference type="SUPFAM" id="SSF53383">
    <property type="entry name" value="PLP-dependent transferases"/>
    <property type="match status" value="1"/>
</dbReference>
<dbReference type="PANTHER" id="PTHR43586:SF15">
    <property type="entry name" value="BLR3095 PROTEIN"/>
    <property type="match status" value="1"/>
</dbReference>
<reference evidence="2" key="1">
    <citation type="submission" date="2018-06" db="EMBL/GenBank/DDBJ databases">
        <authorList>
            <person name="Zhirakovskaya E."/>
        </authorList>
    </citation>
    <scope>NUCLEOTIDE SEQUENCE</scope>
</reference>